<evidence type="ECO:0000256" key="1">
    <source>
        <dbReference type="SAM" id="MobiDB-lite"/>
    </source>
</evidence>
<dbReference type="EMBL" id="LITU01000050">
    <property type="protein sequence ID" value="KOY16964.1"/>
    <property type="molecule type" value="Genomic_DNA"/>
</dbReference>
<keyword evidence="3" id="KW-1185">Reference proteome</keyword>
<proteinExistence type="predicted"/>
<sequence>MYSQSSTSNGSFMQEQDLLKSILADLRRTAREYTTATTEASCPITRRMFTDLTNDTLRLQGELFNVMQQNNMYSVGSKALRQDVDKQIQSAHQTQQKCQQFIQEKNTQASAYSQAPNVPQHQPNYGNPYYM</sequence>
<keyword evidence="2" id="KW-0167">Capsid protein</keyword>
<organism evidence="2 3">
    <name type="scientific">Paenibacillus xylanivorans</name>
    <dbReference type="NCBI Taxonomy" id="1705561"/>
    <lineage>
        <taxon>Bacteria</taxon>
        <taxon>Bacillati</taxon>
        <taxon>Bacillota</taxon>
        <taxon>Bacilli</taxon>
        <taxon>Bacillales</taxon>
        <taxon>Paenibacillaceae</taxon>
        <taxon>Paenibacillus</taxon>
    </lineage>
</organism>
<dbReference type="AlphaFoldDB" id="A0A0N0C5B0"/>
<name>A0A0N0C5B0_9BACL</name>
<feature type="region of interest" description="Disordered" evidence="1">
    <location>
        <begin position="109"/>
        <end position="131"/>
    </location>
</feature>
<evidence type="ECO:0000313" key="3">
    <source>
        <dbReference type="Proteomes" id="UP000037688"/>
    </source>
</evidence>
<comment type="caution">
    <text evidence="2">The sequence shown here is derived from an EMBL/GenBank/DDBJ whole genome shotgun (WGS) entry which is preliminary data.</text>
</comment>
<accession>A0A0N0C5B0</accession>
<dbReference type="Proteomes" id="UP000037688">
    <property type="component" value="Unassembled WGS sequence"/>
</dbReference>
<gene>
    <name evidence="2" type="ORF">AMS66_08890</name>
</gene>
<feature type="compositionally biased region" description="Polar residues" evidence="1">
    <location>
        <begin position="109"/>
        <end position="125"/>
    </location>
</feature>
<dbReference type="PATRIC" id="fig|1705561.3.peg.1615"/>
<dbReference type="InterPro" id="IPR012851">
    <property type="entry name" value="Spore_coat_CotF-like"/>
</dbReference>
<reference evidence="2 3" key="1">
    <citation type="submission" date="2015-08" db="EMBL/GenBank/DDBJ databases">
        <title>Draft genome sequence of cellulolytic and xylanolytic Paenibacillus sp. A59, isolated from a decaying forest soil from Patagonia, Argentina.</title>
        <authorList>
            <person name="Ghio S."/>
            <person name="Caceres A.M."/>
            <person name="Talia P."/>
            <person name="Grasso D."/>
            <person name="Campos E."/>
        </authorList>
    </citation>
    <scope>NUCLEOTIDE SEQUENCE [LARGE SCALE GENOMIC DNA]</scope>
    <source>
        <strain evidence="2 3">A59</strain>
    </source>
</reference>
<protein>
    <submittedName>
        <fullName evidence="2">Coat protein F</fullName>
    </submittedName>
</protein>
<keyword evidence="2" id="KW-0946">Virion</keyword>
<evidence type="ECO:0000313" key="2">
    <source>
        <dbReference type="EMBL" id="KOY16964.1"/>
    </source>
</evidence>
<dbReference type="Pfam" id="PF07875">
    <property type="entry name" value="Coat_F"/>
    <property type="match status" value="1"/>
</dbReference>
<dbReference type="OrthoDB" id="2382401at2"/>